<evidence type="ECO:0000256" key="4">
    <source>
        <dbReference type="ARBA" id="ARBA00022741"/>
    </source>
</evidence>
<dbReference type="PANTHER" id="PTHR43024">
    <property type="entry name" value="UDP-N-ACETYLMURAMOYL-TRIPEPTIDE--D-ALANYL-D-ALANINE LIGASE"/>
    <property type="match status" value="1"/>
</dbReference>
<dbReference type="SUPFAM" id="SSF53623">
    <property type="entry name" value="MurD-like peptide ligases, catalytic domain"/>
    <property type="match status" value="1"/>
</dbReference>
<dbReference type="InterPro" id="IPR051046">
    <property type="entry name" value="MurCDEF_CellWall_CoF430Synth"/>
</dbReference>
<evidence type="ECO:0000259" key="12">
    <source>
        <dbReference type="Pfam" id="PF02875"/>
    </source>
</evidence>
<dbReference type="Gene3D" id="3.40.1390.10">
    <property type="entry name" value="MurE/MurF, N-terminal domain"/>
    <property type="match status" value="1"/>
</dbReference>
<dbReference type="Pfam" id="PF08245">
    <property type="entry name" value="Mur_ligase_M"/>
    <property type="match status" value="1"/>
</dbReference>
<dbReference type="GO" id="GO:0005524">
    <property type="term" value="F:ATP binding"/>
    <property type="evidence" value="ECO:0007669"/>
    <property type="project" value="UniProtKB-KW"/>
</dbReference>
<keyword evidence="3" id="KW-0132">Cell division</keyword>
<keyword evidence="2" id="KW-0436">Ligase</keyword>
<evidence type="ECO:0000256" key="7">
    <source>
        <dbReference type="ARBA" id="ARBA00022984"/>
    </source>
</evidence>
<evidence type="ECO:0000256" key="3">
    <source>
        <dbReference type="ARBA" id="ARBA00022618"/>
    </source>
</evidence>
<protein>
    <recommendedName>
        <fullName evidence="10">UDP-MurNAc-pentapeptide synthetase</fullName>
    </recommendedName>
</protein>
<evidence type="ECO:0000259" key="13">
    <source>
        <dbReference type="Pfam" id="PF08245"/>
    </source>
</evidence>
<name>A0ABD1ZM43_9MARC</name>
<dbReference type="Pfam" id="PF02875">
    <property type="entry name" value="Mur_ligase_C"/>
    <property type="match status" value="1"/>
</dbReference>
<dbReference type="HAMAP" id="MF_02019">
    <property type="entry name" value="MurF"/>
    <property type="match status" value="1"/>
</dbReference>
<dbReference type="InterPro" id="IPR004101">
    <property type="entry name" value="Mur_ligase_C"/>
</dbReference>
<keyword evidence="15" id="KW-1185">Reference proteome</keyword>
<evidence type="ECO:0000256" key="5">
    <source>
        <dbReference type="ARBA" id="ARBA00022840"/>
    </source>
</evidence>
<keyword evidence="9" id="KW-0961">Cell wall biogenesis/degradation</keyword>
<evidence type="ECO:0000256" key="1">
    <source>
        <dbReference type="ARBA" id="ARBA00022490"/>
    </source>
</evidence>
<keyword evidence="6" id="KW-0133">Cell shape</keyword>
<evidence type="ECO:0000256" key="6">
    <source>
        <dbReference type="ARBA" id="ARBA00022960"/>
    </source>
</evidence>
<feature type="domain" description="Mur ligase central" evidence="13">
    <location>
        <begin position="191"/>
        <end position="414"/>
    </location>
</feature>
<feature type="domain" description="Mur ligase C-terminal" evidence="12">
    <location>
        <begin position="442"/>
        <end position="559"/>
    </location>
</feature>
<reference evidence="14 15" key="1">
    <citation type="submission" date="2024-09" db="EMBL/GenBank/DDBJ databases">
        <title>Chromosome-scale assembly of Riccia fluitans.</title>
        <authorList>
            <person name="Paukszto L."/>
            <person name="Sawicki J."/>
            <person name="Karawczyk K."/>
            <person name="Piernik-Szablinska J."/>
            <person name="Szczecinska M."/>
            <person name="Mazdziarz M."/>
        </authorList>
    </citation>
    <scope>NUCLEOTIDE SEQUENCE [LARGE SCALE GENOMIC DNA]</scope>
    <source>
        <strain evidence="14">Rf_01</strain>
        <tissue evidence="14">Aerial parts of the thallus</tissue>
    </source>
</reference>
<comment type="caution">
    <text evidence="14">The sequence shown here is derived from an EMBL/GenBank/DDBJ whole genome shotgun (WGS) entry which is preliminary data.</text>
</comment>
<dbReference type="PANTHER" id="PTHR43024:SF1">
    <property type="entry name" value="UDP-N-ACETYLMURAMOYL-TRIPEPTIDE--D-ALANYL-D-ALANINE LIGASE"/>
    <property type="match status" value="1"/>
</dbReference>
<evidence type="ECO:0000256" key="8">
    <source>
        <dbReference type="ARBA" id="ARBA00023306"/>
    </source>
</evidence>
<sequence>MDGLLRASTSTGIGRGSGRSDVGYPARAPLNRLNLTRTPLIKHLERGWRLFGVKGHQAKSVSVWSMKLGVGNAEEESSWNWSCEQKSIVWEADRIARAVDGEMVKWGNPGRICTDSRKLKKGEWFLALRGPNFDGHEFLQEVLDRGCAGVIGQYVSLNWPRGFVRVDCSLQALHRLAAFVRKTYKGMVIGITGSAGKTTARAMTSLALESLGPIHQTAGNLNNHIGLPLTLLSLPTAASACVLEMGMSAPGEIQVLAAIAEPSVRVLLNVSCVHMENFKKLEDVALAKGELLSSAKPGDICVLNADDPLVMGLALPPKVNVIFFGKQEGCHVRLVEAHGTRGGRCVSVTLEQSIRGSVLTEKWSSGFQIWKDLNYVSTRSSVHAELDHRSRVDFEIPSPGVHLALNACAAATVAVALGIPLDIVSGSLVKFSPVGMRCKLEQVGDILLINDAYNSNPSSLESGLRSLSSIMCHGRKIAFLGDMLELGTISAGAHVDALRLCRELEVDFVGLVGTHFAQAAKSLDFHADSLIICRDCTELAGFVTEIVASGDVILVKGSRGMKMELIADAIKSGSVSS</sequence>
<dbReference type="SUPFAM" id="SSF63418">
    <property type="entry name" value="MurE/MurF N-terminal domain"/>
    <property type="match status" value="1"/>
</dbReference>
<keyword evidence="4" id="KW-0547">Nucleotide-binding</keyword>
<dbReference type="AlphaFoldDB" id="A0ABD1ZM43"/>
<dbReference type="GO" id="GO:0008360">
    <property type="term" value="P:regulation of cell shape"/>
    <property type="evidence" value="ECO:0007669"/>
    <property type="project" value="UniProtKB-KW"/>
</dbReference>
<dbReference type="InterPro" id="IPR035911">
    <property type="entry name" value="MurE/MurF_N"/>
</dbReference>
<dbReference type="InterPro" id="IPR005863">
    <property type="entry name" value="UDP-N-AcMur_synth"/>
</dbReference>
<keyword evidence="8" id="KW-0131">Cell cycle</keyword>
<evidence type="ECO:0000256" key="2">
    <source>
        <dbReference type="ARBA" id="ARBA00022598"/>
    </source>
</evidence>
<dbReference type="GO" id="GO:0051301">
    <property type="term" value="P:cell division"/>
    <property type="evidence" value="ECO:0007669"/>
    <property type="project" value="UniProtKB-KW"/>
</dbReference>
<keyword evidence="7" id="KW-0573">Peptidoglycan synthesis</keyword>
<proteinExistence type="inferred from homology"/>
<evidence type="ECO:0000256" key="9">
    <source>
        <dbReference type="ARBA" id="ARBA00023316"/>
    </source>
</evidence>
<gene>
    <name evidence="14" type="ORF">R1flu_019884</name>
</gene>
<dbReference type="SUPFAM" id="SSF53244">
    <property type="entry name" value="MurD-like peptide ligases, peptide-binding domain"/>
    <property type="match status" value="1"/>
</dbReference>
<dbReference type="EMBL" id="JBHFFA010000001">
    <property type="protein sequence ID" value="KAL2651756.1"/>
    <property type="molecule type" value="Genomic_DNA"/>
</dbReference>
<evidence type="ECO:0000256" key="10">
    <source>
        <dbReference type="ARBA" id="ARBA00031461"/>
    </source>
</evidence>
<dbReference type="Gene3D" id="3.90.190.20">
    <property type="entry name" value="Mur ligase, C-terminal domain"/>
    <property type="match status" value="1"/>
</dbReference>
<feature type="region of interest" description="Disordered" evidence="11">
    <location>
        <begin position="1"/>
        <end position="21"/>
    </location>
</feature>
<dbReference type="InterPro" id="IPR013221">
    <property type="entry name" value="Mur_ligase_cen"/>
</dbReference>
<evidence type="ECO:0000256" key="11">
    <source>
        <dbReference type="SAM" id="MobiDB-lite"/>
    </source>
</evidence>
<keyword evidence="5" id="KW-0067">ATP-binding</keyword>
<dbReference type="Gene3D" id="3.40.1190.10">
    <property type="entry name" value="Mur-like, catalytic domain"/>
    <property type="match status" value="1"/>
</dbReference>
<evidence type="ECO:0000313" key="14">
    <source>
        <dbReference type="EMBL" id="KAL2651756.1"/>
    </source>
</evidence>
<accession>A0ABD1ZM43</accession>
<dbReference type="Proteomes" id="UP001605036">
    <property type="component" value="Unassembled WGS sequence"/>
</dbReference>
<keyword evidence="1" id="KW-0963">Cytoplasm</keyword>
<dbReference type="InterPro" id="IPR036565">
    <property type="entry name" value="Mur-like_cat_sf"/>
</dbReference>
<dbReference type="InterPro" id="IPR036615">
    <property type="entry name" value="Mur_ligase_C_dom_sf"/>
</dbReference>
<dbReference type="GO" id="GO:0071555">
    <property type="term" value="P:cell wall organization"/>
    <property type="evidence" value="ECO:0007669"/>
    <property type="project" value="UniProtKB-KW"/>
</dbReference>
<evidence type="ECO:0000313" key="15">
    <source>
        <dbReference type="Proteomes" id="UP001605036"/>
    </source>
</evidence>
<organism evidence="14 15">
    <name type="scientific">Riccia fluitans</name>
    <dbReference type="NCBI Taxonomy" id="41844"/>
    <lineage>
        <taxon>Eukaryota</taxon>
        <taxon>Viridiplantae</taxon>
        <taxon>Streptophyta</taxon>
        <taxon>Embryophyta</taxon>
        <taxon>Marchantiophyta</taxon>
        <taxon>Marchantiopsida</taxon>
        <taxon>Marchantiidae</taxon>
        <taxon>Marchantiales</taxon>
        <taxon>Ricciaceae</taxon>
        <taxon>Riccia</taxon>
    </lineage>
</organism>
<dbReference type="GO" id="GO:0016874">
    <property type="term" value="F:ligase activity"/>
    <property type="evidence" value="ECO:0007669"/>
    <property type="project" value="UniProtKB-KW"/>
</dbReference>